<dbReference type="AlphaFoldDB" id="A0A6A4TWH7"/>
<dbReference type="Proteomes" id="UP000438429">
    <property type="component" value="Unassembled WGS sequence"/>
</dbReference>
<evidence type="ECO:0000313" key="2">
    <source>
        <dbReference type="Proteomes" id="UP000438429"/>
    </source>
</evidence>
<organism evidence="1 2">
    <name type="scientific">Scophthalmus maximus</name>
    <name type="common">Turbot</name>
    <name type="synonym">Psetta maxima</name>
    <dbReference type="NCBI Taxonomy" id="52904"/>
    <lineage>
        <taxon>Eukaryota</taxon>
        <taxon>Metazoa</taxon>
        <taxon>Chordata</taxon>
        <taxon>Craniata</taxon>
        <taxon>Vertebrata</taxon>
        <taxon>Euteleostomi</taxon>
        <taxon>Actinopterygii</taxon>
        <taxon>Neopterygii</taxon>
        <taxon>Teleostei</taxon>
        <taxon>Neoteleostei</taxon>
        <taxon>Acanthomorphata</taxon>
        <taxon>Carangaria</taxon>
        <taxon>Pleuronectiformes</taxon>
        <taxon>Pleuronectoidei</taxon>
        <taxon>Scophthalmidae</taxon>
        <taxon>Scophthalmus</taxon>
    </lineage>
</organism>
<comment type="caution">
    <text evidence="1">The sequence shown here is derived from an EMBL/GenBank/DDBJ whole genome shotgun (WGS) entry which is preliminary data.</text>
</comment>
<protein>
    <submittedName>
        <fullName evidence="1">Uncharacterized protein</fullName>
    </submittedName>
</protein>
<evidence type="ECO:0000313" key="1">
    <source>
        <dbReference type="EMBL" id="KAF0047514.1"/>
    </source>
</evidence>
<reference evidence="1 2" key="1">
    <citation type="submission" date="2019-06" db="EMBL/GenBank/DDBJ databases">
        <title>Draft genomes of female and male turbot (Scophthalmus maximus).</title>
        <authorList>
            <person name="Xu H."/>
            <person name="Xu X.-W."/>
            <person name="Shao C."/>
            <person name="Chen S."/>
        </authorList>
    </citation>
    <scope>NUCLEOTIDE SEQUENCE [LARGE SCALE GENOMIC DNA]</scope>
    <source>
        <strain evidence="1">Ysfricsl-2016a</strain>
        <tissue evidence="1">Blood</tissue>
    </source>
</reference>
<proteinExistence type="predicted"/>
<dbReference type="EMBL" id="VEVO01000001">
    <property type="protein sequence ID" value="KAF0047514.1"/>
    <property type="molecule type" value="Genomic_DNA"/>
</dbReference>
<accession>A0A6A4TWH7</accession>
<sequence length="88" mass="9869">MAAAAAERERNKNRRRWKKRHVGACGNESLIRATRTFCRAVHTVRFTQRDLFLDKDKCSSECQCTVTSPLGVATVATERTLDTGSVVK</sequence>
<gene>
    <name evidence="1" type="ORF">F2P81_001147</name>
</gene>
<name>A0A6A4TWH7_SCOMX</name>